<protein>
    <submittedName>
        <fullName evidence="1">Uncharacterized protein</fullName>
    </submittedName>
</protein>
<evidence type="ECO:0000313" key="2">
    <source>
        <dbReference type="Proteomes" id="UP001243403"/>
    </source>
</evidence>
<proteinExistence type="predicted"/>
<dbReference type="Proteomes" id="UP001243403">
    <property type="component" value="Unassembled WGS sequence"/>
</dbReference>
<gene>
    <name evidence="1" type="ORF">QLS65_12915</name>
</gene>
<keyword evidence="2" id="KW-1185">Reference proteome</keyword>
<name>A0ABT6VC85_9FLAO</name>
<organism evidence="1 2">
    <name type="scientific">Flavobacterium algoritolerans</name>
    <dbReference type="NCBI Taxonomy" id="3041254"/>
    <lineage>
        <taxon>Bacteria</taxon>
        <taxon>Pseudomonadati</taxon>
        <taxon>Bacteroidota</taxon>
        <taxon>Flavobacteriia</taxon>
        <taxon>Flavobacteriales</taxon>
        <taxon>Flavobacteriaceae</taxon>
        <taxon>Flavobacterium</taxon>
    </lineage>
</organism>
<dbReference type="RefSeq" id="WP_282718244.1">
    <property type="nucleotide sequence ID" value="NZ_JASCRZ010000006.1"/>
</dbReference>
<reference evidence="1 2" key="1">
    <citation type="submission" date="2023-04" db="EMBL/GenBank/DDBJ databases">
        <title>Two novel species of Flavobacterium.</title>
        <authorList>
            <person name="Liu Q."/>
            <person name="Xin Y.-H."/>
        </authorList>
    </citation>
    <scope>NUCLEOTIDE SEQUENCE [LARGE SCALE GENOMIC DNA]</scope>
    <source>
        <strain evidence="1 2">LB1P51</strain>
    </source>
</reference>
<accession>A0ABT6VC85</accession>
<sequence length="514" mass="60896">MLNDSIFFVDKIEEISICDSTMYYFTGSSFSRPTDFKRIENENHNLKNCKHCKKNHQLVLERLESRLKNFPFCCDFHKKLINEKWFNKNDFTEVAKLSADKIYFTWDFIKKFIDEPNWEEEITDYLSHVIDTFGSFPVDHGEPLFLGSYLNGAKDLVNSLDEKKYKKKKRIILDHINSYYLSNGEKKQNTDFNILLSIYDKWFKTFPFDISIFKGLKEKFSRTLPIIEKTRYNKYSGLAIASPKTKSNLIKLLCDITNQIVTQINSLKLYEEGKLNDIENYKLEIIIQKRKLKIKEGYQNNIKEPNSRYRNILKSWFSDEIEFIKELEPTLKTIENKKDNLYLDILYACSKMQENKIFWKADENTRTKQILDLLEISYHTKDQSQIGVSATGIKPGSIDGIVIDSKRIQFIIEALNLKYLNKKYIQDHISKLEINYDNKGLKTKFLISYCDIVNGTFQEFYEKYISFINYEVKFQNLKESFENLEPNYANQRILKTVHSCEKVSVTIYHILLKM</sequence>
<comment type="caution">
    <text evidence="1">The sequence shown here is derived from an EMBL/GenBank/DDBJ whole genome shotgun (WGS) entry which is preliminary data.</text>
</comment>
<evidence type="ECO:0000313" key="1">
    <source>
        <dbReference type="EMBL" id="MDI5895794.1"/>
    </source>
</evidence>
<dbReference type="EMBL" id="JASCRZ010000006">
    <property type="protein sequence ID" value="MDI5895794.1"/>
    <property type="molecule type" value="Genomic_DNA"/>
</dbReference>